<comment type="caution">
    <text evidence="1">The sequence shown here is derived from an EMBL/GenBank/DDBJ whole genome shotgun (WGS) entry which is preliminary data.</text>
</comment>
<organism evidence="1 2">
    <name type="scientific">Araneus ventricosus</name>
    <name type="common">Orbweaver spider</name>
    <name type="synonym">Epeira ventricosa</name>
    <dbReference type="NCBI Taxonomy" id="182803"/>
    <lineage>
        <taxon>Eukaryota</taxon>
        <taxon>Metazoa</taxon>
        <taxon>Ecdysozoa</taxon>
        <taxon>Arthropoda</taxon>
        <taxon>Chelicerata</taxon>
        <taxon>Arachnida</taxon>
        <taxon>Araneae</taxon>
        <taxon>Araneomorphae</taxon>
        <taxon>Entelegynae</taxon>
        <taxon>Araneoidea</taxon>
        <taxon>Araneidae</taxon>
        <taxon>Araneus</taxon>
    </lineage>
</organism>
<reference evidence="1 2" key="1">
    <citation type="journal article" date="2019" name="Sci. Rep.">
        <title>Orb-weaving spider Araneus ventricosus genome elucidates the spidroin gene catalogue.</title>
        <authorList>
            <person name="Kono N."/>
            <person name="Nakamura H."/>
            <person name="Ohtoshi R."/>
            <person name="Moran D.A.P."/>
            <person name="Shinohara A."/>
            <person name="Yoshida Y."/>
            <person name="Fujiwara M."/>
            <person name="Mori M."/>
            <person name="Tomita M."/>
            <person name="Arakawa K."/>
        </authorList>
    </citation>
    <scope>NUCLEOTIDE SEQUENCE [LARGE SCALE GENOMIC DNA]</scope>
</reference>
<protein>
    <submittedName>
        <fullName evidence="1">Uncharacterized protein</fullName>
    </submittedName>
</protein>
<dbReference type="Proteomes" id="UP000499080">
    <property type="component" value="Unassembled WGS sequence"/>
</dbReference>
<gene>
    <name evidence="1" type="ORF">AVEN_106408_1</name>
</gene>
<dbReference type="EMBL" id="BGPR01000030">
    <property type="protein sequence ID" value="GBL82894.1"/>
    <property type="molecule type" value="Genomic_DNA"/>
</dbReference>
<sequence length="135" mass="15488">MAFTVSPTYRNWAEIKQRKLINKRRKINSGYRIFNNKWKGALDEGSKRAGNTLFSQARVHFQAKRFVKSSELFEEIIFQDEPAANHEKGAKKLRTINHPLLVANRGGGAFGSASEYNLVFRFELEGSSRETTNYT</sequence>
<dbReference type="AlphaFoldDB" id="A0A4Y2AVH9"/>
<name>A0A4Y2AVH9_ARAVE</name>
<accession>A0A4Y2AVH9</accession>
<evidence type="ECO:0000313" key="2">
    <source>
        <dbReference type="Proteomes" id="UP000499080"/>
    </source>
</evidence>
<evidence type="ECO:0000313" key="1">
    <source>
        <dbReference type="EMBL" id="GBL82894.1"/>
    </source>
</evidence>
<proteinExistence type="predicted"/>
<keyword evidence="2" id="KW-1185">Reference proteome</keyword>